<dbReference type="GO" id="GO:0004252">
    <property type="term" value="F:serine-type endopeptidase activity"/>
    <property type="evidence" value="ECO:0007669"/>
    <property type="project" value="UniProtKB-UniRule"/>
</dbReference>
<evidence type="ECO:0000256" key="4">
    <source>
        <dbReference type="ARBA" id="ARBA00022801"/>
    </source>
</evidence>
<dbReference type="Pfam" id="PF22667">
    <property type="entry name" value="Lon_lid"/>
    <property type="match status" value="1"/>
</dbReference>
<evidence type="ECO:0000259" key="14">
    <source>
        <dbReference type="PROSITE" id="PS51786"/>
    </source>
</evidence>
<evidence type="ECO:0000256" key="13">
    <source>
        <dbReference type="SAM" id="MobiDB-lite"/>
    </source>
</evidence>
<evidence type="ECO:0000256" key="7">
    <source>
        <dbReference type="ARBA" id="ARBA00023125"/>
    </source>
</evidence>
<dbReference type="InterPro" id="IPR003959">
    <property type="entry name" value="ATPase_AAA_core"/>
</dbReference>
<accession>A0A1E3NLW4</accession>
<dbReference type="HAMAP" id="MF_03120">
    <property type="entry name" value="lonm_euk"/>
    <property type="match status" value="1"/>
</dbReference>
<evidence type="ECO:0000256" key="10">
    <source>
        <dbReference type="HAMAP-Rule" id="MF_03120"/>
    </source>
</evidence>
<dbReference type="InterPro" id="IPR027065">
    <property type="entry name" value="Lon_Prtase"/>
</dbReference>
<feature type="domain" description="Lon N-terminal" evidence="15">
    <location>
        <begin position="210"/>
        <end position="502"/>
    </location>
</feature>
<dbReference type="GO" id="GO:0141164">
    <property type="term" value="P:mitochondrial protein quality control"/>
    <property type="evidence" value="ECO:0007669"/>
    <property type="project" value="EnsemblFungi"/>
</dbReference>
<keyword evidence="6 10" id="KW-0067">ATP-binding</keyword>
<keyword evidence="8 10" id="KW-0496">Mitochondrion</keyword>
<dbReference type="GO" id="GO:0003697">
    <property type="term" value="F:single-stranded DNA binding"/>
    <property type="evidence" value="ECO:0007669"/>
    <property type="project" value="TreeGrafter"/>
</dbReference>
<dbReference type="Pfam" id="PF02190">
    <property type="entry name" value="LON_substr_bdg"/>
    <property type="match status" value="1"/>
</dbReference>
<dbReference type="Gene3D" id="1.10.8.60">
    <property type="match status" value="1"/>
</dbReference>
<comment type="similarity">
    <text evidence="10 11 12">Belongs to the peptidase S16 family.</text>
</comment>
<comment type="subcellular location">
    <subcellularLocation>
        <location evidence="1 10">Mitochondrion matrix</location>
    </subcellularLocation>
</comment>
<evidence type="ECO:0000256" key="11">
    <source>
        <dbReference type="PROSITE-ProRule" id="PRU01122"/>
    </source>
</evidence>
<dbReference type="FunFam" id="3.40.50.300:FF:000021">
    <property type="entry name" value="Lon protease homolog"/>
    <property type="match status" value="1"/>
</dbReference>
<evidence type="ECO:0000256" key="3">
    <source>
        <dbReference type="ARBA" id="ARBA00022741"/>
    </source>
</evidence>
<dbReference type="GeneID" id="30180877"/>
<evidence type="ECO:0000256" key="6">
    <source>
        <dbReference type="ARBA" id="ARBA00022840"/>
    </source>
</evidence>
<dbReference type="InterPro" id="IPR046336">
    <property type="entry name" value="Lon_prtase_N_sf"/>
</dbReference>
<feature type="domain" description="Lon proteolytic" evidence="14">
    <location>
        <begin position="976"/>
        <end position="1162"/>
    </location>
</feature>
<dbReference type="InterPro" id="IPR003593">
    <property type="entry name" value="AAA+_ATPase"/>
</dbReference>
<keyword evidence="7 10" id="KW-0238">DNA-binding</keyword>
<dbReference type="SMART" id="SM00382">
    <property type="entry name" value="AAA"/>
    <property type="match status" value="1"/>
</dbReference>
<comment type="catalytic activity">
    <reaction evidence="9 10">
        <text>Hydrolysis of proteins in presence of ATP.</text>
        <dbReference type="EC" id="3.4.21.53"/>
    </reaction>
</comment>
<dbReference type="InterPro" id="IPR014721">
    <property type="entry name" value="Ribsml_uS5_D2-typ_fold_subgr"/>
</dbReference>
<protein>
    <recommendedName>
        <fullName evidence="10">Lon protease homolog, mitochondrial</fullName>
        <ecNumber evidence="10">3.4.21.53</ecNumber>
    </recommendedName>
</protein>
<evidence type="ECO:0000313" key="16">
    <source>
        <dbReference type="EMBL" id="ODQ46333.1"/>
    </source>
</evidence>
<dbReference type="FunFam" id="3.30.230.10:FF:000015">
    <property type="entry name" value="Lon protease homolog, mitochondrial"/>
    <property type="match status" value="1"/>
</dbReference>
<dbReference type="AlphaFoldDB" id="A0A1E3NLW4"/>
<name>A0A1E3NLW4_9ASCO</name>
<feature type="compositionally biased region" description="Basic and acidic residues" evidence="13">
    <location>
        <begin position="100"/>
        <end position="144"/>
    </location>
</feature>
<keyword evidence="5 10" id="KW-0720">Serine protease</keyword>
<dbReference type="InterPro" id="IPR027503">
    <property type="entry name" value="Lonm_euk"/>
</dbReference>
<feature type="active site" evidence="10 11">
    <location>
        <position position="1111"/>
    </location>
</feature>
<evidence type="ECO:0000256" key="12">
    <source>
        <dbReference type="RuleBase" id="RU000591"/>
    </source>
</evidence>
<evidence type="ECO:0000256" key="8">
    <source>
        <dbReference type="ARBA" id="ARBA00023128"/>
    </source>
</evidence>
<dbReference type="Gene3D" id="1.20.5.5270">
    <property type="match status" value="1"/>
</dbReference>
<dbReference type="InterPro" id="IPR054594">
    <property type="entry name" value="Lon_lid"/>
</dbReference>
<reference evidence="16 17" key="1">
    <citation type="journal article" date="2016" name="Proc. Natl. Acad. Sci. U.S.A.">
        <title>Comparative genomics of biotechnologically important yeasts.</title>
        <authorList>
            <person name="Riley R."/>
            <person name="Haridas S."/>
            <person name="Wolfe K.H."/>
            <person name="Lopes M.R."/>
            <person name="Hittinger C.T."/>
            <person name="Goeker M."/>
            <person name="Salamov A.A."/>
            <person name="Wisecaver J.H."/>
            <person name="Long T.M."/>
            <person name="Calvey C.H."/>
            <person name="Aerts A.L."/>
            <person name="Barry K.W."/>
            <person name="Choi C."/>
            <person name="Clum A."/>
            <person name="Coughlan A.Y."/>
            <person name="Deshpande S."/>
            <person name="Douglass A.P."/>
            <person name="Hanson S.J."/>
            <person name="Klenk H.-P."/>
            <person name="LaButti K.M."/>
            <person name="Lapidus A."/>
            <person name="Lindquist E.A."/>
            <person name="Lipzen A.M."/>
            <person name="Meier-Kolthoff J.P."/>
            <person name="Ohm R.A."/>
            <person name="Otillar R.P."/>
            <person name="Pangilinan J.L."/>
            <person name="Peng Y."/>
            <person name="Rokas A."/>
            <person name="Rosa C.A."/>
            <person name="Scheuner C."/>
            <person name="Sibirny A.A."/>
            <person name="Slot J.C."/>
            <person name="Stielow J.B."/>
            <person name="Sun H."/>
            <person name="Kurtzman C.P."/>
            <person name="Blackwell M."/>
            <person name="Grigoriev I.V."/>
            <person name="Jeffries T.W."/>
        </authorList>
    </citation>
    <scope>NUCLEOTIDE SEQUENCE [LARGE SCALE GENOMIC DNA]</scope>
    <source>
        <strain evidence="16 17">NRRL Y-2026</strain>
    </source>
</reference>
<dbReference type="GO" id="GO:0016887">
    <property type="term" value="F:ATP hydrolysis activity"/>
    <property type="evidence" value="ECO:0007669"/>
    <property type="project" value="UniProtKB-UniRule"/>
</dbReference>
<feature type="compositionally biased region" description="Low complexity" evidence="13">
    <location>
        <begin position="145"/>
        <end position="170"/>
    </location>
</feature>
<dbReference type="PROSITE" id="PS51787">
    <property type="entry name" value="LON_N"/>
    <property type="match status" value="1"/>
</dbReference>
<evidence type="ECO:0000259" key="15">
    <source>
        <dbReference type="PROSITE" id="PS51787"/>
    </source>
</evidence>
<dbReference type="EMBL" id="KV454003">
    <property type="protein sequence ID" value="ODQ46333.1"/>
    <property type="molecule type" value="Genomic_DNA"/>
</dbReference>
<dbReference type="GO" id="GO:0051131">
    <property type="term" value="P:chaperone-mediated protein complex assembly"/>
    <property type="evidence" value="ECO:0007669"/>
    <property type="project" value="UniProtKB-UniRule"/>
</dbReference>
<evidence type="ECO:0000256" key="2">
    <source>
        <dbReference type="ARBA" id="ARBA00022670"/>
    </source>
</evidence>
<feature type="region of interest" description="Disordered" evidence="13">
    <location>
        <begin position="891"/>
        <end position="940"/>
    </location>
</feature>
<dbReference type="InterPro" id="IPR008269">
    <property type="entry name" value="Lon_proteolytic"/>
</dbReference>
<dbReference type="GO" id="GO:0005759">
    <property type="term" value="C:mitochondrial matrix"/>
    <property type="evidence" value="ECO:0007669"/>
    <property type="project" value="UniProtKB-SubCell"/>
</dbReference>
<dbReference type="PRINTS" id="PR00830">
    <property type="entry name" value="ENDOLAPTASE"/>
</dbReference>
<dbReference type="Gene3D" id="3.40.50.300">
    <property type="entry name" value="P-loop containing nucleotide triphosphate hydrolases"/>
    <property type="match status" value="1"/>
</dbReference>
<feature type="active site" evidence="10 11">
    <location>
        <position position="1068"/>
    </location>
</feature>
<dbReference type="GO" id="GO:0005524">
    <property type="term" value="F:ATP binding"/>
    <property type="evidence" value="ECO:0007669"/>
    <property type="project" value="UniProtKB-UniRule"/>
</dbReference>
<dbReference type="Gene3D" id="3.30.230.10">
    <property type="match status" value="1"/>
</dbReference>
<keyword evidence="4 10" id="KW-0378">Hydrolase</keyword>
<dbReference type="CDD" id="cd19500">
    <property type="entry name" value="RecA-like_Lon"/>
    <property type="match status" value="1"/>
</dbReference>
<keyword evidence="17" id="KW-1185">Reference proteome</keyword>
<feature type="region of interest" description="Disordered" evidence="13">
    <location>
        <begin position="97"/>
        <end position="194"/>
    </location>
</feature>
<dbReference type="FunFam" id="1.20.5.5270:FF:000001">
    <property type="entry name" value="Lon protease homolog, mitochondrial"/>
    <property type="match status" value="1"/>
</dbReference>
<dbReference type="SUPFAM" id="SSF52540">
    <property type="entry name" value="P-loop containing nucleoside triphosphate hydrolases"/>
    <property type="match status" value="1"/>
</dbReference>
<dbReference type="SMART" id="SM00464">
    <property type="entry name" value="LON"/>
    <property type="match status" value="1"/>
</dbReference>
<proteinExistence type="inferred from homology"/>
<dbReference type="Gene3D" id="1.20.58.1480">
    <property type="match status" value="1"/>
</dbReference>
<feature type="binding site" evidence="10">
    <location>
        <begin position="654"/>
        <end position="661"/>
    </location>
    <ligand>
        <name>ATP</name>
        <dbReference type="ChEBI" id="CHEBI:30616"/>
    </ligand>
</feature>
<dbReference type="InterPro" id="IPR008268">
    <property type="entry name" value="Peptidase_S16_AS"/>
</dbReference>
<dbReference type="SUPFAM" id="SSF88697">
    <property type="entry name" value="PUA domain-like"/>
    <property type="match status" value="1"/>
</dbReference>
<dbReference type="RefSeq" id="XP_019017446.1">
    <property type="nucleotide sequence ID" value="XM_019164190.1"/>
</dbReference>
<dbReference type="GO" id="GO:0007005">
    <property type="term" value="P:mitochondrion organization"/>
    <property type="evidence" value="ECO:0007669"/>
    <property type="project" value="TreeGrafter"/>
</dbReference>
<dbReference type="NCBIfam" id="TIGR00763">
    <property type="entry name" value="lon"/>
    <property type="match status" value="1"/>
</dbReference>
<dbReference type="InterPro" id="IPR003111">
    <property type="entry name" value="Lon_prtase_N"/>
</dbReference>
<dbReference type="GO" id="GO:1901858">
    <property type="term" value="P:regulation of mitochondrial DNA metabolic process"/>
    <property type="evidence" value="ECO:0007669"/>
    <property type="project" value="EnsemblFungi"/>
</dbReference>
<dbReference type="SUPFAM" id="SSF54211">
    <property type="entry name" value="Ribosomal protein S5 domain 2-like"/>
    <property type="match status" value="1"/>
</dbReference>
<dbReference type="PROSITE" id="PS51786">
    <property type="entry name" value="LON_PROTEOLYTIC"/>
    <property type="match status" value="1"/>
</dbReference>
<organism evidence="16 17">
    <name type="scientific">Pichia membranifaciens NRRL Y-2026</name>
    <dbReference type="NCBI Taxonomy" id="763406"/>
    <lineage>
        <taxon>Eukaryota</taxon>
        <taxon>Fungi</taxon>
        <taxon>Dikarya</taxon>
        <taxon>Ascomycota</taxon>
        <taxon>Saccharomycotina</taxon>
        <taxon>Pichiomycetes</taxon>
        <taxon>Pichiales</taxon>
        <taxon>Pichiaceae</taxon>
        <taxon>Pichia</taxon>
    </lineage>
</organism>
<dbReference type="InterPro" id="IPR027417">
    <property type="entry name" value="P-loop_NTPase"/>
</dbReference>
<feature type="compositionally biased region" description="Basic and acidic residues" evidence="13">
    <location>
        <begin position="930"/>
        <end position="940"/>
    </location>
</feature>
<dbReference type="GO" id="GO:0070407">
    <property type="term" value="P:oxidation-dependent protein catabolic process"/>
    <property type="evidence" value="ECO:0007669"/>
    <property type="project" value="UniProtKB-UniRule"/>
</dbReference>
<evidence type="ECO:0000313" key="17">
    <source>
        <dbReference type="Proteomes" id="UP000094455"/>
    </source>
</evidence>
<dbReference type="Proteomes" id="UP000094455">
    <property type="component" value="Unassembled WGS sequence"/>
</dbReference>
<dbReference type="GO" id="GO:0004176">
    <property type="term" value="F:ATP-dependent peptidase activity"/>
    <property type="evidence" value="ECO:0007669"/>
    <property type="project" value="UniProtKB-UniRule"/>
</dbReference>
<dbReference type="PANTHER" id="PTHR43718:SF2">
    <property type="entry name" value="LON PROTEASE HOMOLOG, MITOCHONDRIAL"/>
    <property type="match status" value="1"/>
</dbReference>
<comment type="subunit">
    <text evidence="10">Homohexamer or homoheptamer. Organized in a ring with a central cavity.</text>
</comment>
<dbReference type="InterPro" id="IPR015947">
    <property type="entry name" value="PUA-like_sf"/>
</dbReference>
<dbReference type="Pfam" id="PF00004">
    <property type="entry name" value="AAA"/>
    <property type="match status" value="1"/>
</dbReference>
<dbReference type="STRING" id="763406.A0A1E3NLW4"/>
<evidence type="ECO:0000256" key="1">
    <source>
        <dbReference type="ARBA" id="ARBA00004305"/>
    </source>
</evidence>
<feature type="compositionally biased region" description="Basic and acidic residues" evidence="13">
    <location>
        <begin position="891"/>
        <end position="900"/>
    </location>
</feature>
<dbReference type="InterPro" id="IPR004815">
    <property type="entry name" value="Lon_bac/euk-typ"/>
</dbReference>
<dbReference type="GO" id="GO:0043565">
    <property type="term" value="F:sequence-specific DNA binding"/>
    <property type="evidence" value="ECO:0007669"/>
    <property type="project" value="UniProtKB-UniRule"/>
</dbReference>
<sequence>MFGYSKRLACKKTTLSRPKTSLFKSIASSTRPASGLSKYETLQFLKSTPEGNIQSPQQDLKMSNIWKHSTIQDIQNITPPSLHSNADVYNILQFSKKSKSTGDNKEDSGKKDEKSEEKKDSDKINDVTDPAKEKKDKNNDDQVSKSENSSKSPSSSSPSGAAASSSAPAGSGDGGSGNDDDGSSVSFATLKPKSNKTSTMVELPEVYPQIVALPISRRPLFPGFYKAVIISDVNVIKAIKESLDKKYPFIGCFLFKDENMESDVIESKDQVFETGVLAQITSNVYTKDKDTGVETLTTVLYPHKRIRIDDLFPPSKEALDSSVSKATISDVDSEETLVDSKAKKQIIEGITGEKEGDEPAETKNKELLEPSDLVNQKQNEVVEHEEEEDNPTAFLKKYPITLANVSNVEDETFEKSDPVITSLTAAILDVLKEMSLVNKSFSDQLATFSASLHSDIFNCPEKLADFAAAVTAGNQADLQKILECTNISERLEMALTVLKKELMNKEMQKKIEKDIEERMAKRHREYHLNEQLKWIKKELGIDDGRDKLIAKYNERVKKLNMPEEVKKIYDEEINKLQTLETVMSEFTVTRNYLDWLTQIPWGKQSVDNYNIKRAKGVLNEDHYGLKDVKDRIIEFIAVGKLLNKINGKIVCFVGPPGVGKTSIGKSIAKSLNREFYRFSVGGLSDVAEIKGHRRTYVGAIPGRVVQALKKTQTENPLILIDEIDKISHSHSVNGGDPSAALLELLDPEQNSTFLDNYMDLPIDLSKVLFVCTANTLSTIPGPLLDRMEVIEISGYIEDEKIKIAEKYLAPEAKKNAGLENVNVELTEDAIKALIKNYCRESGVRNLKKQIDKIYRKAALNAVEAYGDEEIDELLAEEKESVLPDGPIADAATEKLDKNSKDSSSTESKSILDKIEEETLSSEEAVSSKENSSEKKKKEAEVPQIVIPDDYNSVISPENLKDYVGAPVYTADRLYETTVPGVVMGLAWTSMGGSALYIESVLEHAITKDSSPKLERTGQLGDVMKESVRIAYSFSKMFLAKNFPENKFFDKAQIHLHCPEGATPKDGPSAGVTITSSFLSLALNRSLRPDVAMTGEITLTGKVLRIGGLKEKTIAAKRAGVSTIIFPKGNEADWKELPDNVKEGMTPVPADWYQDVFDVLFTDVTKEEGNTVWKAEFDEIKKEEQKDKESK</sequence>
<dbReference type="PANTHER" id="PTHR43718">
    <property type="entry name" value="LON PROTEASE"/>
    <property type="match status" value="1"/>
</dbReference>
<dbReference type="Pfam" id="PF05362">
    <property type="entry name" value="Lon_C"/>
    <property type="match status" value="1"/>
</dbReference>
<dbReference type="GO" id="GO:0034599">
    <property type="term" value="P:cellular response to oxidative stress"/>
    <property type="evidence" value="ECO:0007669"/>
    <property type="project" value="UniProtKB-UniRule"/>
</dbReference>
<gene>
    <name evidence="10" type="primary">PIM1</name>
    <name evidence="16" type="ORF">PICMEDRAFT_72410</name>
</gene>
<keyword evidence="2 10" id="KW-0645">Protease</keyword>
<evidence type="ECO:0000256" key="9">
    <source>
        <dbReference type="ARBA" id="ARBA00050665"/>
    </source>
</evidence>
<evidence type="ECO:0000256" key="5">
    <source>
        <dbReference type="ARBA" id="ARBA00022825"/>
    </source>
</evidence>
<keyword evidence="3 10" id="KW-0547">Nucleotide-binding</keyword>
<dbReference type="InterPro" id="IPR020568">
    <property type="entry name" value="Ribosomal_Su5_D2-typ_SF"/>
</dbReference>
<dbReference type="EC" id="3.4.21.53" evidence="10"/>
<dbReference type="Gene3D" id="2.30.130.40">
    <property type="entry name" value="LON domain-like"/>
    <property type="match status" value="1"/>
</dbReference>
<dbReference type="PROSITE" id="PS01046">
    <property type="entry name" value="LON_SER"/>
    <property type="match status" value="1"/>
</dbReference>
<comment type="function">
    <text evidence="10">ATP-dependent serine protease that mediates the selective degradation of misfolded, unassembled or oxidatively damaged polypeptides as well as certain short-lived regulatory proteins in the mitochondrial matrix. May also have a chaperone function in the assembly of inner membrane protein complexes. Participates in the regulation of mitochondrial gene expression and in the maintenance of the integrity of the mitochondrial genome. Binds to mitochondrial DNA in a site-specific manner.</text>
</comment>
<dbReference type="OrthoDB" id="2411602at2759"/>